<keyword evidence="1" id="KW-0812">Transmembrane</keyword>
<dbReference type="GO" id="GO:0005509">
    <property type="term" value="F:calcium ion binding"/>
    <property type="evidence" value="ECO:0007669"/>
    <property type="project" value="InterPro"/>
</dbReference>
<sequence length="130" mass="14385">MNPSAWYWYKVSIPSLPLGFLSFSFIPISAFGFTHHCRAYLLTGPSKSHFSDTMASQDDLRNAFQSGDRDGDNTLSVREAVTAVQALGGRTLDAKQLERACNDCGVDTGREMDFDEFVRVVRKLEGEGAL</sequence>
<reference evidence="4" key="1">
    <citation type="journal article" date="2011" name="Genetics">
        <title>Massive changes in genome architecture accompany the transition to self-fertility in the filamentous fungus Neurospora tetrasperma.</title>
        <authorList>
            <person name="Ellison C.E."/>
            <person name="Stajich J.E."/>
            <person name="Jacobson D.J."/>
            <person name="Natvig D.O."/>
            <person name="Lapidus A."/>
            <person name="Foster B."/>
            <person name="Aerts A."/>
            <person name="Riley R."/>
            <person name="Lindquist E.A."/>
            <person name="Grigoriev I.V."/>
            <person name="Taylor J.W."/>
        </authorList>
    </citation>
    <scope>NUCLEOTIDE SEQUENCE [LARGE SCALE GENOMIC DNA]</scope>
    <source>
        <strain evidence="4">FGSC 2508 / P0657</strain>
    </source>
</reference>
<organism evidence="3 4">
    <name type="scientific">Neurospora tetrasperma (strain FGSC 2508 / ATCC MYA-4615 / P0657)</name>
    <dbReference type="NCBI Taxonomy" id="510951"/>
    <lineage>
        <taxon>Eukaryota</taxon>
        <taxon>Fungi</taxon>
        <taxon>Dikarya</taxon>
        <taxon>Ascomycota</taxon>
        <taxon>Pezizomycotina</taxon>
        <taxon>Sordariomycetes</taxon>
        <taxon>Sordariomycetidae</taxon>
        <taxon>Sordariales</taxon>
        <taxon>Sordariaceae</taxon>
        <taxon>Neurospora</taxon>
    </lineage>
</organism>
<dbReference type="AlphaFoldDB" id="F8MFZ9"/>
<dbReference type="Proteomes" id="UP000008065">
    <property type="component" value="Unassembled WGS sequence"/>
</dbReference>
<keyword evidence="1" id="KW-0472">Membrane</keyword>
<dbReference type="SUPFAM" id="SSF47473">
    <property type="entry name" value="EF-hand"/>
    <property type="match status" value="1"/>
</dbReference>
<dbReference type="EMBL" id="GL891303">
    <property type="protein sequence ID" value="EGO58527.1"/>
    <property type="molecule type" value="Genomic_DNA"/>
</dbReference>
<feature type="domain" description="EF-hand" evidence="2">
    <location>
        <begin position="55"/>
        <end position="90"/>
    </location>
</feature>
<dbReference type="Gene3D" id="1.10.238.10">
    <property type="entry name" value="EF-hand"/>
    <property type="match status" value="1"/>
</dbReference>
<dbReference type="InterPro" id="IPR002048">
    <property type="entry name" value="EF_hand_dom"/>
</dbReference>
<dbReference type="InterPro" id="IPR011992">
    <property type="entry name" value="EF-hand-dom_pair"/>
</dbReference>
<dbReference type="HOGENOM" id="CLU_2097493_0_0_1"/>
<evidence type="ECO:0000256" key="1">
    <source>
        <dbReference type="SAM" id="Phobius"/>
    </source>
</evidence>
<evidence type="ECO:0000313" key="3">
    <source>
        <dbReference type="EMBL" id="EGO58527.1"/>
    </source>
</evidence>
<dbReference type="VEuPathDB" id="FungiDB:NEUTE1DRAFT_135633"/>
<accession>F8MFZ9</accession>
<keyword evidence="4" id="KW-1185">Reference proteome</keyword>
<gene>
    <name evidence="3" type="ORF">NEUTE1DRAFT_135633</name>
</gene>
<proteinExistence type="predicted"/>
<dbReference type="SMART" id="SM00054">
    <property type="entry name" value="EFh"/>
    <property type="match status" value="2"/>
</dbReference>
<name>F8MFZ9_NEUT8</name>
<protein>
    <recommendedName>
        <fullName evidence="2">EF-hand domain-containing protein</fullName>
    </recommendedName>
</protein>
<dbReference type="OrthoDB" id="3555638at2759"/>
<dbReference type="GeneID" id="20825893"/>
<evidence type="ECO:0000313" key="4">
    <source>
        <dbReference type="Proteomes" id="UP000008065"/>
    </source>
</evidence>
<dbReference type="PROSITE" id="PS50222">
    <property type="entry name" value="EF_HAND_2"/>
    <property type="match status" value="1"/>
</dbReference>
<keyword evidence="1" id="KW-1133">Transmembrane helix</keyword>
<dbReference type="KEGG" id="nte:NEUTE1DRAFT135633"/>
<feature type="transmembrane region" description="Helical" evidence="1">
    <location>
        <begin position="20"/>
        <end position="41"/>
    </location>
</feature>
<evidence type="ECO:0000259" key="2">
    <source>
        <dbReference type="PROSITE" id="PS50222"/>
    </source>
</evidence>
<dbReference type="RefSeq" id="XP_009848883.1">
    <property type="nucleotide sequence ID" value="XM_009850581.1"/>
</dbReference>